<feature type="compositionally biased region" description="Basic and acidic residues" evidence="1">
    <location>
        <begin position="28"/>
        <end position="37"/>
    </location>
</feature>
<gene>
    <name evidence="2" type="ORF">EYF80_028557</name>
</gene>
<dbReference type="EMBL" id="SRLO01000319">
    <property type="protein sequence ID" value="TNN61262.1"/>
    <property type="molecule type" value="Genomic_DNA"/>
</dbReference>
<sequence>MERPPLARRARAHTARRPGGTYIRGRGLRHDPPPETRPRHRQRCGEHGCGGGGGGAAQSDLVSSSGSDL</sequence>
<accession>A0A4Z2H916</accession>
<dbReference type="AlphaFoldDB" id="A0A4Z2H916"/>
<keyword evidence="3" id="KW-1185">Reference proteome</keyword>
<reference evidence="2 3" key="1">
    <citation type="submission" date="2019-03" db="EMBL/GenBank/DDBJ databases">
        <title>First draft genome of Liparis tanakae, snailfish: a comprehensive survey of snailfish specific genes.</title>
        <authorList>
            <person name="Kim W."/>
            <person name="Song I."/>
            <person name="Jeong J.-H."/>
            <person name="Kim D."/>
            <person name="Kim S."/>
            <person name="Ryu S."/>
            <person name="Song J.Y."/>
            <person name="Lee S.K."/>
        </authorList>
    </citation>
    <scope>NUCLEOTIDE SEQUENCE [LARGE SCALE GENOMIC DNA]</scope>
    <source>
        <tissue evidence="2">Muscle</tissue>
    </source>
</reference>
<protein>
    <submittedName>
        <fullName evidence="2">Uncharacterized protein</fullName>
    </submittedName>
</protein>
<dbReference type="Proteomes" id="UP000314294">
    <property type="component" value="Unassembled WGS sequence"/>
</dbReference>
<comment type="caution">
    <text evidence="2">The sequence shown here is derived from an EMBL/GenBank/DDBJ whole genome shotgun (WGS) entry which is preliminary data.</text>
</comment>
<name>A0A4Z2H916_9TELE</name>
<feature type="compositionally biased region" description="Gly residues" evidence="1">
    <location>
        <begin position="47"/>
        <end position="56"/>
    </location>
</feature>
<feature type="region of interest" description="Disordered" evidence="1">
    <location>
        <begin position="1"/>
        <end position="69"/>
    </location>
</feature>
<evidence type="ECO:0000313" key="3">
    <source>
        <dbReference type="Proteomes" id="UP000314294"/>
    </source>
</evidence>
<proteinExistence type="predicted"/>
<feature type="compositionally biased region" description="Basic residues" evidence="1">
    <location>
        <begin position="1"/>
        <end position="16"/>
    </location>
</feature>
<feature type="compositionally biased region" description="Polar residues" evidence="1">
    <location>
        <begin position="60"/>
        <end position="69"/>
    </location>
</feature>
<evidence type="ECO:0000313" key="2">
    <source>
        <dbReference type="EMBL" id="TNN61262.1"/>
    </source>
</evidence>
<evidence type="ECO:0000256" key="1">
    <source>
        <dbReference type="SAM" id="MobiDB-lite"/>
    </source>
</evidence>
<organism evidence="2 3">
    <name type="scientific">Liparis tanakae</name>
    <name type="common">Tanaka's snailfish</name>
    <dbReference type="NCBI Taxonomy" id="230148"/>
    <lineage>
        <taxon>Eukaryota</taxon>
        <taxon>Metazoa</taxon>
        <taxon>Chordata</taxon>
        <taxon>Craniata</taxon>
        <taxon>Vertebrata</taxon>
        <taxon>Euteleostomi</taxon>
        <taxon>Actinopterygii</taxon>
        <taxon>Neopterygii</taxon>
        <taxon>Teleostei</taxon>
        <taxon>Neoteleostei</taxon>
        <taxon>Acanthomorphata</taxon>
        <taxon>Eupercaria</taxon>
        <taxon>Perciformes</taxon>
        <taxon>Cottioidei</taxon>
        <taxon>Cottales</taxon>
        <taxon>Liparidae</taxon>
        <taxon>Liparis</taxon>
    </lineage>
</organism>